<name>A0AA38P388_9AGAR</name>
<feature type="compositionally biased region" description="Pro residues" evidence="1">
    <location>
        <begin position="35"/>
        <end position="46"/>
    </location>
</feature>
<reference evidence="3" key="1">
    <citation type="submission" date="2022-08" db="EMBL/GenBank/DDBJ databases">
        <authorList>
            <consortium name="DOE Joint Genome Institute"/>
            <person name="Min B."/>
            <person name="Riley R."/>
            <person name="Sierra-Patev S."/>
            <person name="Naranjo-Ortiz M."/>
            <person name="Looney B."/>
            <person name="Konkel Z."/>
            <person name="Slot J.C."/>
            <person name="Sakamoto Y."/>
            <person name="Steenwyk J.L."/>
            <person name="Rokas A."/>
            <person name="Carro J."/>
            <person name="Camarero S."/>
            <person name="Ferreira P."/>
            <person name="Molpeceres G."/>
            <person name="Ruiz-Duenas F.J."/>
            <person name="Serrano A."/>
            <person name="Henrissat B."/>
            <person name="Drula E."/>
            <person name="Hughes K.W."/>
            <person name="Mata J.L."/>
            <person name="Ishikawa N.K."/>
            <person name="Vargas-Isla R."/>
            <person name="Ushijima S."/>
            <person name="Smith C.A."/>
            <person name="Ahrendt S."/>
            <person name="Andreopoulos W."/>
            <person name="He G."/>
            <person name="Labutti K."/>
            <person name="Lipzen A."/>
            <person name="Ng V."/>
            <person name="Sandor L."/>
            <person name="Barry K."/>
            <person name="Martinez A.T."/>
            <person name="Xiao Y."/>
            <person name="Gibbons J.G."/>
            <person name="Terashima K."/>
            <person name="Hibbett D.S."/>
            <person name="Grigoriev I.V."/>
        </authorList>
    </citation>
    <scope>NUCLEOTIDE SEQUENCE</scope>
    <source>
        <strain evidence="3">TFB9207</strain>
    </source>
</reference>
<gene>
    <name evidence="3" type="ORF">F5878DRAFT_627816</name>
</gene>
<sequence length="343" mass="36850">MIYPTTEIDDFDRKFDPDLADSSPTLANTDLNEVEPPPVYSPPAPSATPVLNTGLKKNPSKESFIPSMPVFTPGQATETASASPPIVSEDIGIGSLPKGTNFVSQHVYFDNICASYSIDPNACDPSQILLADRTSTNAIAKEESQKTRKNLSLQTECGAIEADVRVLNLPGMQVTTIAGERTQRKVSLDFRTMFGSIDVKVHLASCPPLMGVHRGSLTTPVRLPVNISASSKCGSIHVSLPLSFTGYILVGAGLGQVLFSPKVRKNVSWDSQLNGTVRSTRTVVVGDVEALKAQVGIDGGSMDTHRYDHMNGQTSWEGDEVHLNAWCGSVFVDYADEVIRVGV</sequence>
<feature type="compositionally biased region" description="Polar residues" evidence="1">
    <location>
        <begin position="22"/>
        <end position="31"/>
    </location>
</feature>
<evidence type="ECO:0000256" key="1">
    <source>
        <dbReference type="SAM" id="MobiDB-lite"/>
    </source>
</evidence>
<dbReference type="Pfam" id="PF24016">
    <property type="entry name" value="DUF7330"/>
    <property type="match status" value="1"/>
</dbReference>
<dbReference type="InterPro" id="IPR055754">
    <property type="entry name" value="DUF7330"/>
</dbReference>
<feature type="region of interest" description="Disordered" evidence="1">
    <location>
        <begin position="1"/>
        <end position="64"/>
    </location>
</feature>
<feature type="domain" description="DUF7330" evidence="2">
    <location>
        <begin position="101"/>
        <end position="337"/>
    </location>
</feature>
<evidence type="ECO:0000313" key="3">
    <source>
        <dbReference type="EMBL" id="KAJ3835489.1"/>
    </source>
</evidence>
<protein>
    <recommendedName>
        <fullName evidence="2">DUF7330 domain-containing protein</fullName>
    </recommendedName>
</protein>
<accession>A0AA38P388</accession>
<dbReference type="EMBL" id="MU806407">
    <property type="protein sequence ID" value="KAJ3835489.1"/>
    <property type="molecule type" value="Genomic_DNA"/>
</dbReference>
<dbReference type="Proteomes" id="UP001163846">
    <property type="component" value="Unassembled WGS sequence"/>
</dbReference>
<evidence type="ECO:0000313" key="4">
    <source>
        <dbReference type="Proteomes" id="UP001163846"/>
    </source>
</evidence>
<comment type="caution">
    <text evidence="3">The sequence shown here is derived from an EMBL/GenBank/DDBJ whole genome shotgun (WGS) entry which is preliminary data.</text>
</comment>
<keyword evidence="4" id="KW-1185">Reference proteome</keyword>
<evidence type="ECO:0000259" key="2">
    <source>
        <dbReference type="Pfam" id="PF24016"/>
    </source>
</evidence>
<proteinExistence type="predicted"/>
<organism evidence="3 4">
    <name type="scientific">Lentinula raphanica</name>
    <dbReference type="NCBI Taxonomy" id="153919"/>
    <lineage>
        <taxon>Eukaryota</taxon>
        <taxon>Fungi</taxon>
        <taxon>Dikarya</taxon>
        <taxon>Basidiomycota</taxon>
        <taxon>Agaricomycotina</taxon>
        <taxon>Agaricomycetes</taxon>
        <taxon>Agaricomycetidae</taxon>
        <taxon>Agaricales</taxon>
        <taxon>Marasmiineae</taxon>
        <taxon>Omphalotaceae</taxon>
        <taxon>Lentinula</taxon>
    </lineage>
</organism>
<dbReference type="AlphaFoldDB" id="A0AA38P388"/>